<protein>
    <submittedName>
        <fullName evidence="2">Uncharacterized protein</fullName>
    </submittedName>
</protein>
<dbReference type="Proteomes" id="UP000823405">
    <property type="component" value="Unassembled WGS sequence"/>
</dbReference>
<feature type="coiled-coil region" evidence="1">
    <location>
        <begin position="26"/>
        <end position="95"/>
    </location>
</feature>
<organism evidence="2 3">
    <name type="scientific">Linnemannia gamsii</name>
    <dbReference type="NCBI Taxonomy" id="64522"/>
    <lineage>
        <taxon>Eukaryota</taxon>
        <taxon>Fungi</taxon>
        <taxon>Fungi incertae sedis</taxon>
        <taxon>Mucoromycota</taxon>
        <taxon>Mortierellomycotina</taxon>
        <taxon>Mortierellomycetes</taxon>
        <taxon>Mortierellales</taxon>
        <taxon>Mortierellaceae</taxon>
        <taxon>Linnemannia</taxon>
    </lineage>
</organism>
<accession>A0A9P6QPV1</accession>
<feature type="non-terminal residue" evidence="2">
    <location>
        <position position="127"/>
    </location>
</feature>
<dbReference type="EMBL" id="JAAAIN010003726">
    <property type="protein sequence ID" value="KAG0284349.1"/>
    <property type="molecule type" value="Genomic_DNA"/>
</dbReference>
<evidence type="ECO:0000313" key="3">
    <source>
        <dbReference type="Proteomes" id="UP000823405"/>
    </source>
</evidence>
<proteinExistence type="predicted"/>
<name>A0A9P6QPV1_9FUNG</name>
<sequence length="127" mass="15003">TNAGFQVLTGNTKRSFLGSYRFVYSVTSTKARKLELEELRIELEKEKAKRHQLDERRQDIEAEKLELEKVKETRRQEMDERRLNLEEKILESETQREVMQLIKAGMGTGMSFEQIQELTKFTKSFKG</sequence>
<keyword evidence="3" id="KW-1185">Reference proteome</keyword>
<reference evidence="2" key="1">
    <citation type="journal article" date="2020" name="Fungal Divers.">
        <title>Resolving the Mortierellaceae phylogeny through synthesis of multi-gene phylogenetics and phylogenomics.</title>
        <authorList>
            <person name="Vandepol N."/>
            <person name="Liber J."/>
            <person name="Desiro A."/>
            <person name="Na H."/>
            <person name="Kennedy M."/>
            <person name="Barry K."/>
            <person name="Grigoriev I.V."/>
            <person name="Miller A.N."/>
            <person name="O'Donnell K."/>
            <person name="Stajich J.E."/>
            <person name="Bonito G."/>
        </authorList>
    </citation>
    <scope>NUCLEOTIDE SEQUENCE</scope>
    <source>
        <strain evidence="2">NVP60</strain>
    </source>
</reference>
<gene>
    <name evidence="2" type="ORF">BGZ97_008224</name>
</gene>
<dbReference type="AlphaFoldDB" id="A0A9P6QPV1"/>
<keyword evidence="1" id="KW-0175">Coiled coil</keyword>
<evidence type="ECO:0000313" key="2">
    <source>
        <dbReference type="EMBL" id="KAG0284349.1"/>
    </source>
</evidence>
<evidence type="ECO:0000256" key="1">
    <source>
        <dbReference type="SAM" id="Coils"/>
    </source>
</evidence>
<comment type="caution">
    <text evidence="2">The sequence shown here is derived from an EMBL/GenBank/DDBJ whole genome shotgun (WGS) entry which is preliminary data.</text>
</comment>